<organism evidence="1 2">
    <name type="scientific">Tanacetum coccineum</name>
    <dbReference type="NCBI Taxonomy" id="301880"/>
    <lineage>
        <taxon>Eukaryota</taxon>
        <taxon>Viridiplantae</taxon>
        <taxon>Streptophyta</taxon>
        <taxon>Embryophyta</taxon>
        <taxon>Tracheophyta</taxon>
        <taxon>Spermatophyta</taxon>
        <taxon>Magnoliopsida</taxon>
        <taxon>eudicotyledons</taxon>
        <taxon>Gunneridae</taxon>
        <taxon>Pentapetalae</taxon>
        <taxon>asterids</taxon>
        <taxon>campanulids</taxon>
        <taxon>Asterales</taxon>
        <taxon>Asteraceae</taxon>
        <taxon>Asteroideae</taxon>
        <taxon>Anthemideae</taxon>
        <taxon>Anthemidinae</taxon>
        <taxon>Tanacetum</taxon>
    </lineage>
</organism>
<protein>
    <submittedName>
        <fullName evidence="1">Uncharacterized protein</fullName>
    </submittedName>
</protein>
<accession>A0ABQ5C6F6</accession>
<name>A0ABQ5C6F6_9ASTR</name>
<dbReference type="Proteomes" id="UP001151760">
    <property type="component" value="Unassembled WGS sequence"/>
</dbReference>
<proteinExistence type="predicted"/>
<reference evidence="1" key="2">
    <citation type="submission" date="2022-01" db="EMBL/GenBank/DDBJ databases">
        <authorList>
            <person name="Yamashiro T."/>
            <person name="Shiraishi A."/>
            <person name="Satake H."/>
            <person name="Nakayama K."/>
        </authorList>
    </citation>
    <scope>NUCLEOTIDE SEQUENCE</scope>
</reference>
<gene>
    <name evidence="1" type="ORF">Tco_0892066</name>
</gene>
<keyword evidence="2" id="KW-1185">Reference proteome</keyword>
<sequence>MTSRVEQMTKDNALVALANRQKIGKCNMRINQKMKRPKGTTYQVVLDALALTTCYEASLITAKVPVIFMHEFWDTIYKHGSSYRFKIDNKKFVVDVKVFREILNICLRIPGQEFSDSPFEEETLSFIRHLGHTGEIKYLTNITVDLLHQPWRALASIINNSVSSKVSGLDKMRLSRIQIL</sequence>
<dbReference type="EMBL" id="BQNB010013945">
    <property type="protein sequence ID" value="GJT22129.1"/>
    <property type="molecule type" value="Genomic_DNA"/>
</dbReference>
<evidence type="ECO:0000313" key="1">
    <source>
        <dbReference type="EMBL" id="GJT22129.1"/>
    </source>
</evidence>
<comment type="caution">
    <text evidence="1">The sequence shown here is derived from an EMBL/GenBank/DDBJ whole genome shotgun (WGS) entry which is preliminary data.</text>
</comment>
<reference evidence="1" key="1">
    <citation type="journal article" date="2022" name="Int. J. Mol. Sci.">
        <title>Draft Genome of Tanacetum Coccineum: Genomic Comparison of Closely Related Tanacetum-Family Plants.</title>
        <authorList>
            <person name="Yamashiro T."/>
            <person name="Shiraishi A."/>
            <person name="Nakayama K."/>
            <person name="Satake H."/>
        </authorList>
    </citation>
    <scope>NUCLEOTIDE SEQUENCE</scope>
</reference>
<evidence type="ECO:0000313" key="2">
    <source>
        <dbReference type="Proteomes" id="UP001151760"/>
    </source>
</evidence>